<name>A0ABT6ZFY0_9MICO</name>
<dbReference type="PANTHER" id="PTHR32182:SF25">
    <property type="entry name" value="SLR1056 PROTEIN"/>
    <property type="match status" value="1"/>
</dbReference>
<dbReference type="InterPro" id="IPR014555">
    <property type="entry name" value="RecF-like"/>
</dbReference>
<feature type="domain" description="ATPase AAA-type core" evidence="2">
    <location>
        <begin position="23"/>
        <end position="338"/>
    </location>
</feature>
<evidence type="ECO:0000313" key="4">
    <source>
        <dbReference type="Proteomes" id="UP001321481"/>
    </source>
</evidence>
<accession>A0ABT6ZFY0</accession>
<dbReference type="InterPro" id="IPR027417">
    <property type="entry name" value="P-loop_NTPase"/>
</dbReference>
<keyword evidence="4" id="KW-1185">Reference proteome</keyword>
<dbReference type="PIRSF" id="PIRSF029347">
    <property type="entry name" value="RecF"/>
    <property type="match status" value="1"/>
</dbReference>
<dbReference type="RefSeq" id="WP_283716717.1">
    <property type="nucleotide sequence ID" value="NZ_JASJND010000006.1"/>
</dbReference>
<evidence type="ECO:0000259" key="2">
    <source>
        <dbReference type="Pfam" id="PF13304"/>
    </source>
</evidence>
<dbReference type="Pfam" id="PF13304">
    <property type="entry name" value="AAA_21"/>
    <property type="match status" value="1"/>
</dbReference>
<reference evidence="3 4" key="1">
    <citation type="submission" date="2023-05" db="EMBL/GenBank/DDBJ databases">
        <title>Microbacterium dauci sp.nov., Isolated from Carrot Rhizosphere Soil.</title>
        <authorList>
            <person name="Xiao Z."/>
            <person name="Zheng J."/>
        </authorList>
    </citation>
    <scope>NUCLEOTIDE SEQUENCE [LARGE SCALE GENOMIC DNA]</scope>
    <source>
        <strain evidence="3 4">LX3-4</strain>
    </source>
</reference>
<dbReference type="EMBL" id="JASJND010000006">
    <property type="protein sequence ID" value="MDJ1115058.1"/>
    <property type="molecule type" value="Genomic_DNA"/>
</dbReference>
<protein>
    <submittedName>
        <fullName evidence="3">AAA family ATPase</fullName>
    </submittedName>
</protein>
<dbReference type="InterPro" id="IPR003959">
    <property type="entry name" value="ATPase_AAA_core"/>
</dbReference>
<keyword evidence="1" id="KW-0742">SOS response</keyword>
<organism evidence="3 4">
    <name type="scientific">Microbacterium dauci</name>
    <dbReference type="NCBI Taxonomy" id="3048008"/>
    <lineage>
        <taxon>Bacteria</taxon>
        <taxon>Bacillati</taxon>
        <taxon>Actinomycetota</taxon>
        <taxon>Actinomycetes</taxon>
        <taxon>Micrococcales</taxon>
        <taxon>Microbacteriaceae</taxon>
        <taxon>Microbacterium</taxon>
    </lineage>
</organism>
<comment type="caution">
    <text evidence="3">The sequence shown here is derived from an EMBL/GenBank/DDBJ whole genome shotgun (WGS) entry which is preliminary data.</text>
</comment>
<sequence>MLTTLAVSGYRSLRDVVIPLDALTVVTGPNGSGKSNLYRALRLLASAARGGMVGAVAREGGLPSLLWAGPEQGGTQGTVRKNPIAVQLGFASDELGYLVDLGIPQTSGANPFARDPEIKREQIFAGALAKPATLLIDRLRAQTRVRGDGWMSLDQQLAPFESIITDLADGDTAPELLGLRRIMGGWRFYDHFRVDADAPARVPQVGTRSQLLADDGANLAAVWATIVDAGFGHDLDRAVDAAFPGSRVRVEGGDGRLRVTLSQPGLLRPLDAGELSEGTLRYLLLCAALLPARPAPLVVLNEPEASLHPSLLDPVAELVRAASARTQVVLVSHARGLVDALDDARRIELRRGDAGTVVEGQGFMDVPAWNWGSR</sequence>
<proteinExistence type="predicted"/>
<dbReference type="Proteomes" id="UP001321481">
    <property type="component" value="Unassembled WGS sequence"/>
</dbReference>
<dbReference type="Gene3D" id="3.40.50.300">
    <property type="entry name" value="P-loop containing nucleotide triphosphate hydrolases"/>
    <property type="match status" value="2"/>
</dbReference>
<dbReference type="SUPFAM" id="SSF52540">
    <property type="entry name" value="P-loop containing nucleoside triphosphate hydrolases"/>
    <property type="match status" value="1"/>
</dbReference>
<evidence type="ECO:0000256" key="1">
    <source>
        <dbReference type="ARBA" id="ARBA00023236"/>
    </source>
</evidence>
<keyword evidence="1" id="KW-0227">DNA damage</keyword>
<evidence type="ECO:0000313" key="3">
    <source>
        <dbReference type="EMBL" id="MDJ1115058.1"/>
    </source>
</evidence>
<gene>
    <name evidence="3" type="ORF">QNI14_11415</name>
</gene>
<dbReference type="PANTHER" id="PTHR32182">
    <property type="entry name" value="DNA REPLICATION AND REPAIR PROTEIN RECF"/>
    <property type="match status" value="1"/>
</dbReference>